<dbReference type="InterPro" id="IPR025661">
    <property type="entry name" value="Pept_asp_AS"/>
</dbReference>
<dbReference type="PROSITE" id="PS00640">
    <property type="entry name" value="THIOL_PROTEASE_ASN"/>
    <property type="match status" value="1"/>
</dbReference>
<keyword evidence="4" id="KW-1185">Reference proteome</keyword>
<dbReference type="InterPro" id="IPR038765">
    <property type="entry name" value="Papain-like_cys_pep_sf"/>
</dbReference>
<dbReference type="AlphaFoldDB" id="A0A9E7HMQ5"/>
<sequence>MVTDSGWFEDALLRAMANQPTSVTINVSSEDFRCYSEVCTALFYGCLHREPWNKVESSSGHRRLWGTSEDGMYWIVKNSWGLEWGEEGYVRMQRGISASK</sequence>
<dbReference type="Gene3D" id="3.90.70.10">
    <property type="entry name" value="Cysteine proteinases"/>
    <property type="match status" value="1"/>
</dbReference>
<dbReference type="PANTHER" id="PTHR12411">
    <property type="entry name" value="CYSTEINE PROTEASE FAMILY C1-RELATED"/>
    <property type="match status" value="1"/>
</dbReference>
<accession>A0A9E7HMQ5</accession>
<name>A0A9E7HMQ5_9LILI</name>
<dbReference type="InterPro" id="IPR013128">
    <property type="entry name" value="Peptidase_C1A"/>
</dbReference>
<dbReference type="GO" id="GO:0008234">
    <property type="term" value="F:cysteine-type peptidase activity"/>
    <property type="evidence" value="ECO:0007669"/>
    <property type="project" value="InterPro"/>
</dbReference>
<dbReference type="Proteomes" id="UP001055439">
    <property type="component" value="Chromosome 8"/>
</dbReference>
<evidence type="ECO:0000313" key="4">
    <source>
        <dbReference type="Proteomes" id="UP001055439"/>
    </source>
</evidence>
<dbReference type="Pfam" id="PF00112">
    <property type="entry name" value="Peptidase_C1"/>
    <property type="match status" value="1"/>
</dbReference>
<feature type="domain" description="Peptidase C1A papain C-terminal" evidence="2">
    <location>
        <begin position="9"/>
        <end position="97"/>
    </location>
</feature>
<dbReference type="EMBL" id="CP097510">
    <property type="protein sequence ID" value="URE32964.1"/>
    <property type="molecule type" value="Genomic_DNA"/>
</dbReference>
<dbReference type="InterPro" id="IPR000668">
    <property type="entry name" value="Peptidase_C1A_C"/>
</dbReference>
<comment type="similarity">
    <text evidence="1">Belongs to the peptidase C1 family.</text>
</comment>
<dbReference type="SUPFAM" id="SSF54001">
    <property type="entry name" value="Cysteine proteinases"/>
    <property type="match status" value="1"/>
</dbReference>
<protein>
    <recommendedName>
        <fullName evidence="2">Peptidase C1A papain C-terminal domain-containing protein</fullName>
    </recommendedName>
</protein>
<proteinExistence type="inferred from homology"/>
<dbReference type="OrthoDB" id="786851at2759"/>
<gene>
    <name evidence="3" type="ORF">MUK42_16396</name>
</gene>
<dbReference type="GO" id="GO:0006508">
    <property type="term" value="P:proteolysis"/>
    <property type="evidence" value="ECO:0007669"/>
    <property type="project" value="InterPro"/>
</dbReference>
<evidence type="ECO:0000313" key="3">
    <source>
        <dbReference type="EMBL" id="URE32964.1"/>
    </source>
</evidence>
<organism evidence="3 4">
    <name type="scientific">Musa troglodytarum</name>
    <name type="common">fe'i banana</name>
    <dbReference type="NCBI Taxonomy" id="320322"/>
    <lineage>
        <taxon>Eukaryota</taxon>
        <taxon>Viridiplantae</taxon>
        <taxon>Streptophyta</taxon>
        <taxon>Embryophyta</taxon>
        <taxon>Tracheophyta</taxon>
        <taxon>Spermatophyta</taxon>
        <taxon>Magnoliopsida</taxon>
        <taxon>Liliopsida</taxon>
        <taxon>Zingiberales</taxon>
        <taxon>Musaceae</taxon>
        <taxon>Musa</taxon>
    </lineage>
</organism>
<evidence type="ECO:0000259" key="2">
    <source>
        <dbReference type="Pfam" id="PF00112"/>
    </source>
</evidence>
<evidence type="ECO:0000256" key="1">
    <source>
        <dbReference type="ARBA" id="ARBA00008455"/>
    </source>
</evidence>
<reference evidence="3" key="1">
    <citation type="submission" date="2022-05" db="EMBL/GenBank/DDBJ databases">
        <title>The Musa troglodytarum L. genome provides insights into the mechanism of non-climacteric behaviour and enrichment of carotenoids.</title>
        <authorList>
            <person name="Wang J."/>
        </authorList>
    </citation>
    <scope>NUCLEOTIDE SEQUENCE</scope>
    <source>
        <tissue evidence="3">Leaf</tissue>
    </source>
</reference>